<gene>
    <name evidence="3" type="ORF">CCMA1212_001842</name>
</gene>
<reference evidence="3 4" key="1">
    <citation type="submission" date="2018-01" db="EMBL/GenBank/DDBJ databases">
        <title>Genome characterization of the sugarcane-associated fungus Trichoderma ghanense CCMA-1212 and their application in lignocelulose bioconversion.</title>
        <authorList>
            <person name="Steindorff A.S."/>
            <person name="Mendes T.D."/>
            <person name="Vilela E.S.D."/>
            <person name="Rodrigues D.S."/>
            <person name="Formighieri E.F."/>
            <person name="Melo I.S."/>
            <person name="Favaro L.C.L."/>
        </authorList>
    </citation>
    <scope>NUCLEOTIDE SEQUENCE [LARGE SCALE GENOMIC DNA]</scope>
    <source>
        <strain evidence="3 4">CCMA-1212</strain>
    </source>
</reference>
<feature type="region of interest" description="Disordered" evidence="2">
    <location>
        <begin position="470"/>
        <end position="545"/>
    </location>
</feature>
<sequence length="881" mass="95931">MVPDDSGDDKSLVAAVSNDATSRPAPQPARPASASVPASPARDSSPKLQLTQAGASDSTPAVAAAAPPSQELKQEQQPPATDELPQQQQQQLKEEPQEELQQQRHQERQKQEEQQQQQQQREPQPQPQQYPSPKQQVPPSLPPNPSPPQQYPPPHKNGDSRVSESASNAVSPKPEPEPEPESDMTSHRPAALHGLHAGYATSSSSPIYTPQSSLPTTQYASYSTVSAQQGDAYRVSPVGTPQMSLPSMRTIDAMSQQSVPPMPHHSMSMSMSMPLTSVSPTPPYFASHSTPLPSNYGFPQDALARYPLPHDPRLINHRGPKKVCLFLFTTLQSCWRPIGHGITAIGWLGGRELTWWHLGNQATNKDRLLNVPQATNQALAQGRRQPQLLFLTASRSPFSSPSSSLSCIVVASASSPPCAAPQPHAPHLLQAVPLTSSLSLQCDETHPTCNNCRKSKRECLGYDPIFRQQAGTPTSGSVQPASSSLSPATEPSGLASSTVGPSTPRLVNSYGSQSPMLPSVYATGSAPSTPSIPPNSYIPPLSTPGSSSAVSVKQEYGYGYSSNIDPAVRSMSGTHNHQMSLSGSDNGYLRAKKMRIDEIIDLLGPPAPVQQISHTEETFNEITKVYHEMYAGGLSAFFETSWYYFTENGKMTFPKDANLIEHMATFLKILEGVKANDHTQMAYSGVLETRIVWELACTAYQVPERGTNSMRLTLPPDNDAIEARNRLHVVEALLCGDELLSNPLSPPVADGDHHRVRQFDFWYSLAEFVRRRENPNSPASVKAREDVLARMRHLLDGRENRDVLYSIAVVRELAPSFDAGYAATIPQHLDESDPKNRLAVASKFLLDESQVTGGTTNVVRRFSDIASRAFVNPGVNIARRV</sequence>
<feature type="compositionally biased region" description="Low complexity" evidence="2">
    <location>
        <begin position="20"/>
        <end position="43"/>
    </location>
</feature>
<comment type="caution">
    <text evidence="3">The sequence shown here is derived from an EMBL/GenBank/DDBJ whole genome shotgun (WGS) entry which is preliminary data.</text>
</comment>
<dbReference type="PANTHER" id="PTHR38791">
    <property type="entry name" value="ZN(II)2CYS6 TRANSCRIPTION FACTOR (EUROFUNG)-RELATED-RELATED"/>
    <property type="match status" value="1"/>
</dbReference>
<feature type="compositionally biased region" description="Low complexity" evidence="2">
    <location>
        <begin position="114"/>
        <end position="123"/>
    </location>
</feature>
<organism evidence="3 4">
    <name type="scientific">Trichoderma ghanense</name>
    <dbReference type="NCBI Taxonomy" id="65468"/>
    <lineage>
        <taxon>Eukaryota</taxon>
        <taxon>Fungi</taxon>
        <taxon>Dikarya</taxon>
        <taxon>Ascomycota</taxon>
        <taxon>Pezizomycotina</taxon>
        <taxon>Sordariomycetes</taxon>
        <taxon>Hypocreomycetidae</taxon>
        <taxon>Hypocreales</taxon>
        <taxon>Hypocreaceae</taxon>
        <taxon>Trichoderma</taxon>
    </lineage>
</organism>
<feature type="compositionally biased region" description="Low complexity" evidence="2">
    <location>
        <begin position="53"/>
        <end position="69"/>
    </location>
</feature>
<accession>A0ABY2HE39</accession>
<dbReference type="SUPFAM" id="SSF57701">
    <property type="entry name" value="Zn2/Cys6 DNA-binding domain"/>
    <property type="match status" value="1"/>
</dbReference>
<evidence type="ECO:0000313" key="3">
    <source>
        <dbReference type="EMBL" id="TFB06501.1"/>
    </source>
</evidence>
<dbReference type="PANTHER" id="PTHR38791:SF13">
    <property type="entry name" value="ZN(2)-C6 FUNGAL-TYPE DOMAIN-CONTAINING PROTEIN"/>
    <property type="match status" value="1"/>
</dbReference>
<keyword evidence="1" id="KW-0539">Nucleus</keyword>
<feature type="region of interest" description="Disordered" evidence="2">
    <location>
        <begin position="1"/>
        <end position="187"/>
    </location>
</feature>
<protein>
    <recommendedName>
        <fullName evidence="5">Zn(2)-C6 fungal-type domain-containing protein</fullName>
    </recommendedName>
</protein>
<evidence type="ECO:0000313" key="4">
    <source>
        <dbReference type="Proteomes" id="UP001642720"/>
    </source>
</evidence>
<dbReference type="InterPro" id="IPR001138">
    <property type="entry name" value="Zn2Cys6_DnaBD"/>
</dbReference>
<dbReference type="InterPro" id="IPR053175">
    <property type="entry name" value="DHMBA_Reg_Transcription_Factor"/>
</dbReference>
<evidence type="ECO:0008006" key="5">
    <source>
        <dbReference type="Google" id="ProtNLM"/>
    </source>
</evidence>
<dbReference type="InterPro" id="IPR036864">
    <property type="entry name" value="Zn2-C6_fun-type_DNA-bd_sf"/>
</dbReference>
<feature type="compositionally biased region" description="Basic and acidic residues" evidence="2">
    <location>
        <begin position="101"/>
        <end position="113"/>
    </location>
</feature>
<dbReference type="GeneID" id="300573705"/>
<dbReference type="EMBL" id="PPTA01000002">
    <property type="protein sequence ID" value="TFB06501.1"/>
    <property type="molecule type" value="Genomic_DNA"/>
</dbReference>
<dbReference type="RefSeq" id="XP_073562702.1">
    <property type="nucleotide sequence ID" value="XM_073699255.1"/>
</dbReference>
<proteinExistence type="predicted"/>
<name>A0ABY2HE39_9HYPO</name>
<dbReference type="CDD" id="cd00067">
    <property type="entry name" value="GAL4"/>
    <property type="match status" value="1"/>
</dbReference>
<feature type="compositionally biased region" description="Polar residues" evidence="2">
    <location>
        <begin position="470"/>
        <end position="516"/>
    </location>
</feature>
<evidence type="ECO:0000256" key="2">
    <source>
        <dbReference type="SAM" id="MobiDB-lite"/>
    </source>
</evidence>
<dbReference type="Proteomes" id="UP001642720">
    <property type="component" value="Unassembled WGS sequence"/>
</dbReference>
<feature type="compositionally biased region" description="Pro residues" evidence="2">
    <location>
        <begin position="139"/>
        <end position="155"/>
    </location>
</feature>
<evidence type="ECO:0000256" key="1">
    <source>
        <dbReference type="ARBA" id="ARBA00023242"/>
    </source>
</evidence>
<keyword evidence="4" id="KW-1185">Reference proteome</keyword>